<proteinExistence type="predicted"/>
<feature type="coiled-coil region" evidence="6">
    <location>
        <begin position="326"/>
        <end position="360"/>
    </location>
</feature>
<dbReference type="STRING" id="6185.A0A095AW03"/>
<keyword evidence="4 6" id="KW-0175">Coiled coil</keyword>
<feature type="compositionally biased region" description="Basic and acidic residues" evidence="7">
    <location>
        <begin position="1525"/>
        <end position="1542"/>
    </location>
</feature>
<evidence type="ECO:0000256" key="7">
    <source>
        <dbReference type="SAM" id="MobiDB-lite"/>
    </source>
</evidence>
<feature type="compositionally biased region" description="Low complexity" evidence="7">
    <location>
        <begin position="590"/>
        <end position="599"/>
    </location>
</feature>
<feature type="compositionally biased region" description="Polar residues" evidence="7">
    <location>
        <begin position="1971"/>
        <end position="1983"/>
    </location>
</feature>
<feature type="coiled-coil region" evidence="6">
    <location>
        <begin position="644"/>
        <end position="688"/>
    </location>
</feature>
<comment type="subcellular location">
    <subcellularLocation>
        <location evidence="1">Cytoplasm</location>
        <location evidence="1">Cytoskeleton</location>
        <location evidence="1">Microtubule organizing center</location>
    </subcellularLocation>
</comment>
<evidence type="ECO:0000256" key="4">
    <source>
        <dbReference type="ARBA" id="ARBA00023054"/>
    </source>
</evidence>
<gene>
    <name evidence="9" type="ORF">MS3_07139</name>
</gene>
<evidence type="ECO:0000256" key="2">
    <source>
        <dbReference type="ARBA" id="ARBA00022490"/>
    </source>
</evidence>
<feature type="coiled-coil region" evidence="6">
    <location>
        <begin position="1237"/>
        <end position="1362"/>
    </location>
</feature>
<feature type="region of interest" description="Disordered" evidence="7">
    <location>
        <begin position="1"/>
        <end position="22"/>
    </location>
</feature>
<feature type="coiled-coil region" evidence="6">
    <location>
        <begin position="1418"/>
        <end position="1452"/>
    </location>
</feature>
<evidence type="ECO:0000256" key="6">
    <source>
        <dbReference type="SAM" id="Coils"/>
    </source>
</evidence>
<sequence>MSANNSSDSETSTEKPTPVKTSLSPCEHCIELQAKIMAYEAIHAAQEDFCTEKIIEQSILNTEAGTQCDETLQEADNTTENYKLLHIPNNDIFTQTDPEVKNVLSHSVYLQTDPNLTVNGDDQIKNYTVCLEFYHKMILSIIDVSTTLKHELTARINDQYSWMNNDLSLNCDMKNSEQEKKNELKVQLNDYLNECDHLLVTNVICDTKYLDHFRTDCKFLTSIFGQLLPEIDRLLTLCKIGCEKLIESTDISKLNQVDVDIENCELVRNLREQLLTAHQLLTEKLPVDTKIALLETSQIVETERIQLQAEMDRRLSEFERNHTASLVELETNRHDLMQQLDEMELINRELKNEIFSVQQKLQAKVMSYKLVDTSDTDSCTTPLSIKETGQNNFVPHWISDLKMEHLCPNDSIKPNIQTSVQSKSRDIVSWSKPSDSDDDILSGNINNSITQNQYKYVDQQNDWQPYTVPTINKHSNFIDSETNKSENYDIQNYSDEIDTKQVKVINDSNAYIQQHQVNLCDACTQVEVIKFDKFVEATIDSVDMEVQIAIDDEVKELGTANSREQLNLIPSNPNDNINHSDNTRYSNQPTRTTKTTTRSRTWNTTSAAAILSHIVVKEEEEESIVTIVDESDTPNNSTINNNNQKFYQDQIEKCKLEISNLRKQLDRINTCQKEMEQTKQSLEFIQQKQDKGIQTMVFCPNLSNDVRLKTSLTHHISSSIHRMHHRSLPALFSPSFSSNNEDTGVEMSQGLLDLESIESTTPSTAKSPIIQDLILMKHDKCSSPEDENLQTLMGSPISDKDDELGNEIPEIMLSSEHLDVTPSSCVSENACCKIPDSVDSDPQTICAISNSNVENPGAVVSLSEVSTLIEQLMESEVLIKALRNEISGLTKYQIELQRDYDAVHEMLEERQNDLIRVTEQLLETENVSSERKDVILERDEDLFLLSEDKKSLELKVTQLELEIEELKAQVKYIDRDNLVSSAIVQTDLTSSTKMVQTDDIPISLENQPSVYSDPSKDVKLNILYDRKNFHPNIEQEHIHQIWATSTPKEEESPNSTFLSEENDALSGAVSAELNILSNRLREESVRLATVTAIATARQSVCDRPGSILISKTNDNEETTIKVEYNECAPWIIEILSLTKALDTDEKLWISVITSSINQTCDILRSRTLSVPNPGVQLPTENILCQIIQHLTERISAFMRREDEFRKCLIDVLHVEEASFKSELKTHVNRSDALVGEMNRLTKVVSSLSEELNNANNRTNEMQGQLCDLQVDLVHTQHELQLKEDEVQRQRTNVEQLRLQLCKENTQTEKFRTELETLQSAKIQAENELSSSNNLIQELKISLTNEKNRAQSLKIELDQLYDQIRKNTYQTTLMPNNINNNYVIDENITTANENKAPNECSSNLNQRVYEAINLATIHLASTRRDTIKLQNQVKELQTTAHGLRLNLAEAELRLMPTLTSVLPGTFNLSGINNTSQCSMIKQSATKKKSPVCGDQSELTSAKFTKLKNVCVDLLSRVAVDERNDYLQKGDDNDDHNSDSHSSDDDSIGENIFIGSGIINSLNRGGGYRLDAERDESSLNNGNNNCGILNKGSYRSNKATNRRSTDTLNNSLQSTSDSHVKTINMANSNKINNSVQTLPIMTTNVIPSSPSVHINQTVSMEQYFSLYVRFLRAQSYRRSLSFQKHYLLLLLGNFQYTENVVVAILGCPESRGTSQTDPKNRSSQVNLSPLRRFRTIGRVFQVIHRMKLLVNKWRRLDIPSMESTPINNKILYMHTTTPTSYYAPPFQNRSFSSTLDRNNRNNRVPNGSLRTPLKELHAEESNNTYSSVLQNSSLFNGKQCLSNYPVHTPRLSQIQTSPSGYSSLLENQTISTGSSHRRQPYSSFNLSTTTKTPTTIAITRQLPVTYIPINKSNFSYDRPFTRNYHQQSSSSSSSLSIENRHRVSSVSSSIFCRVDSIQTQTLRTSSHNHHSRNQIISTNKRPSFS</sequence>
<feature type="region of interest" description="Disordered" evidence="7">
    <location>
        <begin position="568"/>
        <end position="599"/>
    </location>
</feature>
<organism evidence="9">
    <name type="scientific">Schistosoma haematobium</name>
    <name type="common">Blood fluke</name>
    <dbReference type="NCBI Taxonomy" id="6185"/>
    <lineage>
        <taxon>Eukaryota</taxon>
        <taxon>Metazoa</taxon>
        <taxon>Spiralia</taxon>
        <taxon>Lophotrochozoa</taxon>
        <taxon>Platyhelminthes</taxon>
        <taxon>Trematoda</taxon>
        <taxon>Digenea</taxon>
        <taxon>Strigeidida</taxon>
        <taxon>Schistosomatoidea</taxon>
        <taxon>Schistosomatidae</taxon>
        <taxon>Schistosoma</taxon>
    </lineage>
</organism>
<evidence type="ECO:0000259" key="8">
    <source>
        <dbReference type="Pfam" id="PF10495"/>
    </source>
</evidence>
<dbReference type="InterPro" id="IPR019528">
    <property type="entry name" value="PACT_domain"/>
</dbReference>
<name>A0A095AW03_SCHHA</name>
<feature type="compositionally biased region" description="Polar residues" evidence="7">
    <location>
        <begin position="1604"/>
        <end position="1613"/>
    </location>
</feature>
<keyword evidence="5" id="KW-0206">Cytoskeleton</keyword>
<feature type="compositionally biased region" description="Polar residues" evidence="7">
    <location>
        <begin position="1"/>
        <end position="10"/>
    </location>
</feature>
<protein>
    <submittedName>
        <fullName evidence="9">Pericentrin</fullName>
    </submittedName>
</protein>
<evidence type="ECO:0000313" key="9">
    <source>
        <dbReference type="EMBL" id="KGB38741.1"/>
    </source>
</evidence>
<feature type="compositionally biased region" description="Polar residues" evidence="7">
    <location>
        <begin position="568"/>
        <end position="589"/>
    </location>
</feature>
<evidence type="ECO:0000256" key="5">
    <source>
        <dbReference type="ARBA" id="ARBA00023212"/>
    </source>
</evidence>
<dbReference type="GO" id="GO:0005737">
    <property type="term" value="C:cytoplasm"/>
    <property type="evidence" value="ECO:0007669"/>
    <property type="project" value="UniProtKB-ARBA"/>
</dbReference>
<reference evidence="9" key="1">
    <citation type="journal article" date="2012" name="Nat. Genet.">
        <title>Whole-genome sequence of Schistosoma haematobium.</title>
        <authorList>
            <person name="Young N.D."/>
            <person name="Jex A.R."/>
            <person name="Li B."/>
            <person name="Liu S."/>
            <person name="Yang L."/>
            <person name="Xiong Z."/>
            <person name="Li Y."/>
            <person name="Cantacessi C."/>
            <person name="Hall R.S."/>
            <person name="Xu X."/>
            <person name="Chen F."/>
            <person name="Wu X."/>
            <person name="Zerlotini A."/>
            <person name="Oliveira G."/>
            <person name="Hofmann A."/>
            <person name="Zhang G."/>
            <person name="Fang X."/>
            <person name="Kang Y."/>
            <person name="Campbell B.E."/>
            <person name="Loukas A."/>
            <person name="Ranganathan S."/>
            <person name="Rollinson D."/>
            <person name="Rinaldi G."/>
            <person name="Brindley P.J."/>
            <person name="Yang H."/>
            <person name="Wang J."/>
            <person name="Wang J."/>
            <person name="Gasser R.B."/>
        </authorList>
    </citation>
    <scope>NUCLEOTIDE SEQUENCE [LARGE SCALE GENOMIC DNA]</scope>
</reference>
<feature type="compositionally biased region" description="Low complexity" evidence="7">
    <location>
        <begin position="1577"/>
        <end position="1588"/>
    </location>
</feature>
<evidence type="ECO:0000256" key="1">
    <source>
        <dbReference type="ARBA" id="ARBA00004267"/>
    </source>
</evidence>
<keyword evidence="3" id="KW-0597">Phosphoprotein</keyword>
<feature type="region of interest" description="Disordered" evidence="7">
    <location>
        <begin position="1525"/>
        <end position="1545"/>
    </location>
</feature>
<dbReference type="EMBL" id="KL251070">
    <property type="protein sequence ID" value="KGB38741.1"/>
    <property type="molecule type" value="Genomic_DNA"/>
</dbReference>
<feature type="region of interest" description="Disordered" evidence="7">
    <location>
        <begin position="1916"/>
        <end position="1936"/>
    </location>
</feature>
<feature type="coiled-coil region" evidence="6">
    <location>
        <begin position="942"/>
        <end position="976"/>
    </location>
</feature>
<feature type="region of interest" description="Disordered" evidence="7">
    <location>
        <begin position="1573"/>
        <end position="1613"/>
    </location>
</feature>
<evidence type="ECO:0000256" key="3">
    <source>
        <dbReference type="ARBA" id="ARBA00022553"/>
    </source>
</evidence>
<feature type="region of interest" description="Disordered" evidence="7">
    <location>
        <begin position="1960"/>
        <end position="1983"/>
    </location>
</feature>
<dbReference type="PANTHER" id="PTHR45615">
    <property type="entry name" value="MYOSIN HEAVY CHAIN, NON-MUSCLE"/>
    <property type="match status" value="1"/>
</dbReference>
<dbReference type="PANTHER" id="PTHR45615:SF80">
    <property type="entry name" value="GRIP DOMAIN-CONTAINING PROTEIN"/>
    <property type="match status" value="1"/>
</dbReference>
<dbReference type="Pfam" id="PF10495">
    <property type="entry name" value="PACT_coil_coil"/>
    <property type="match status" value="1"/>
</dbReference>
<dbReference type="GO" id="GO:0005815">
    <property type="term" value="C:microtubule organizing center"/>
    <property type="evidence" value="ECO:0007669"/>
    <property type="project" value="UniProtKB-SubCell"/>
</dbReference>
<feature type="domain" description="Pericentrin/AKAP-450 centrosomal targeting" evidence="8">
    <location>
        <begin position="1667"/>
        <end position="1751"/>
    </location>
</feature>
<accession>A0A095AW03</accession>
<keyword evidence="2" id="KW-0963">Cytoplasm</keyword>